<dbReference type="Pfam" id="PF04833">
    <property type="entry name" value="COBRA"/>
    <property type="match status" value="1"/>
</dbReference>
<dbReference type="PANTHER" id="PTHR31052">
    <property type="entry name" value="COBRA-LIKE PROTEIN 7"/>
    <property type="match status" value="1"/>
</dbReference>
<keyword evidence="7" id="KW-0325">Glycoprotein</keyword>
<evidence type="ECO:0000256" key="9">
    <source>
        <dbReference type="SAM" id="MobiDB-lite"/>
    </source>
</evidence>
<evidence type="ECO:0000256" key="1">
    <source>
        <dbReference type="ARBA" id="ARBA00004609"/>
    </source>
</evidence>
<evidence type="ECO:0000256" key="4">
    <source>
        <dbReference type="ARBA" id="ARBA00022622"/>
    </source>
</evidence>
<dbReference type="AlphaFoldDB" id="A0A6A3CZ92"/>
<dbReference type="GO" id="GO:0098552">
    <property type="term" value="C:side of membrane"/>
    <property type="evidence" value="ECO:0007669"/>
    <property type="project" value="UniProtKB-KW"/>
</dbReference>
<gene>
    <name evidence="11" type="ORF">F3Y22_tig00000656pilonHSYRG00037</name>
</gene>
<keyword evidence="8" id="KW-0449">Lipoprotein</keyword>
<organism evidence="11 12">
    <name type="scientific">Hibiscus syriacus</name>
    <name type="common">Rose of Sharon</name>
    <dbReference type="NCBI Taxonomy" id="106335"/>
    <lineage>
        <taxon>Eukaryota</taxon>
        <taxon>Viridiplantae</taxon>
        <taxon>Streptophyta</taxon>
        <taxon>Embryophyta</taxon>
        <taxon>Tracheophyta</taxon>
        <taxon>Spermatophyta</taxon>
        <taxon>Magnoliopsida</taxon>
        <taxon>eudicotyledons</taxon>
        <taxon>Gunneridae</taxon>
        <taxon>Pentapetalae</taxon>
        <taxon>rosids</taxon>
        <taxon>malvids</taxon>
        <taxon>Malvales</taxon>
        <taxon>Malvaceae</taxon>
        <taxon>Malvoideae</taxon>
        <taxon>Hibiscus</taxon>
    </lineage>
</organism>
<evidence type="ECO:0000256" key="7">
    <source>
        <dbReference type="ARBA" id="ARBA00023180"/>
    </source>
</evidence>
<evidence type="ECO:0000256" key="5">
    <source>
        <dbReference type="ARBA" id="ARBA00022729"/>
    </source>
</evidence>
<keyword evidence="4" id="KW-0336">GPI-anchor</keyword>
<feature type="domain" description="COBRA C-terminal" evidence="10">
    <location>
        <begin position="268"/>
        <end position="385"/>
    </location>
</feature>
<evidence type="ECO:0000256" key="8">
    <source>
        <dbReference type="ARBA" id="ARBA00023288"/>
    </source>
</evidence>
<keyword evidence="5" id="KW-0732">Signal</keyword>
<evidence type="ECO:0000313" key="12">
    <source>
        <dbReference type="Proteomes" id="UP000436088"/>
    </source>
</evidence>
<proteinExistence type="inferred from homology"/>
<comment type="subcellular location">
    <subcellularLocation>
        <location evidence="1">Cell membrane</location>
        <topology evidence="1">Lipid-anchor</topology>
        <topology evidence="1">GPI-anchor</topology>
    </subcellularLocation>
</comment>
<dbReference type="Pfam" id="PF25079">
    <property type="entry name" value="COB_C"/>
    <property type="match status" value="1"/>
</dbReference>
<evidence type="ECO:0000256" key="2">
    <source>
        <dbReference type="ARBA" id="ARBA00005507"/>
    </source>
</evidence>
<feature type="region of interest" description="Disordered" evidence="9">
    <location>
        <begin position="1"/>
        <end position="30"/>
    </location>
</feature>
<evidence type="ECO:0000313" key="11">
    <source>
        <dbReference type="EMBL" id="KAE8734915.1"/>
    </source>
</evidence>
<evidence type="ECO:0000256" key="6">
    <source>
        <dbReference type="ARBA" id="ARBA00023136"/>
    </source>
</evidence>
<dbReference type="PANTHER" id="PTHR31052:SF2">
    <property type="entry name" value="COBRA-LIKE PROTEIN 10"/>
    <property type="match status" value="1"/>
</dbReference>
<comment type="similarity">
    <text evidence="2">Belongs to the COBRA family.</text>
</comment>
<protein>
    <submittedName>
        <fullName evidence="11">COBRA-like protein 10</fullName>
    </submittedName>
</protein>
<feature type="compositionally biased region" description="Basic and acidic residues" evidence="9">
    <location>
        <begin position="10"/>
        <end position="23"/>
    </location>
</feature>
<accession>A0A6A3CZ92</accession>
<comment type="caution">
    <text evidence="11">The sequence shown here is derived from an EMBL/GenBank/DDBJ whole genome shotgun (WGS) entry which is preliminary data.</text>
</comment>
<evidence type="ECO:0000256" key="3">
    <source>
        <dbReference type="ARBA" id="ARBA00022475"/>
    </source>
</evidence>
<keyword evidence="6" id="KW-0472">Membrane</keyword>
<dbReference type="InterPro" id="IPR056900">
    <property type="entry name" value="COB_C"/>
</dbReference>
<name>A0A6A3CZ92_HIBSY</name>
<dbReference type="InterPro" id="IPR006918">
    <property type="entry name" value="COBRA_pln"/>
</dbReference>
<dbReference type="Proteomes" id="UP000436088">
    <property type="component" value="Unassembled WGS sequence"/>
</dbReference>
<evidence type="ECO:0000259" key="10">
    <source>
        <dbReference type="Pfam" id="PF25079"/>
    </source>
</evidence>
<keyword evidence="12" id="KW-1185">Reference proteome</keyword>
<sequence>MRTQVCNGASRDDGVYANEEKKAPGPAPLPGMDNCNETYMHAWCKKEPKLEGRSMTSEYMPKPNGDLTFMYDVLKSYQGNYRVQVTMDNNSPIGKRDRWNLTWEWMRGEFIYSMKGAYTPRIDHSECIHGSAAKYLESFDFSQVMNCDKTPTITDLPLRKANDSRVGKIPYCCKNVTLFPPWMDENKARAVLQLRVYKLPPDVSKTVLHPPQNWNITGYLSAGYKRGAPVRVNPSEFSEPSGLEAKVFAVASWQVVCNITKPDPDKSKCCVSFTAFYSDTAIPCPTCSCGCDEVYTDAHKCNTDRPALLIPPNALLLPAENRTEKAREFAEIKNKKVPRKLPCPDNCGVSINWHLNSDDKDKWTARMTLFNWGHLPFIAWYVAVE</sequence>
<dbReference type="EMBL" id="VEPZ02000054">
    <property type="protein sequence ID" value="KAE8734915.1"/>
    <property type="molecule type" value="Genomic_DNA"/>
</dbReference>
<dbReference type="GO" id="GO:0010215">
    <property type="term" value="P:cellulose microfibril organization"/>
    <property type="evidence" value="ECO:0007669"/>
    <property type="project" value="InterPro"/>
</dbReference>
<dbReference type="GO" id="GO:0005886">
    <property type="term" value="C:plasma membrane"/>
    <property type="evidence" value="ECO:0007669"/>
    <property type="project" value="UniProtKB-SubCell"/>
</dbReference>
<keyword evidence="3" id="KW-1003">Cell membrane</keyword>
<reference evidence="11" key="1">
    <citation type="submission" date="2019-09" db="EMBL/GenBank/DDBJ databases">
        <title>Draft genome information of white flower Hibiscus syriacus.</title>
        <authorList>
            <person name="Kim Y.-M."/>
        </authorList>
    </citation>
    <scope>NUCLEOTIDE SEQUENCE [LARGE SCALE GENOMIC DNA]</scope>
    <source>
        <strain evidence="11">YM2019G1</strain>
    </source>
</reference>